<evidence type="ECO:0000256" key="2">
    <source>
        <dbReference type="PROSITE-ProRule" id="PRU00076"/>
    </source>
</evidence>
<dbReference type="Pfam" id="PF02210">
    <property type="entry name" value="Laminin_G_2"/>
    <property type="match status" value="2"/>
</dbReference>
<organism evidence="6 7">
    <name type="scientific">Scleropages formosus</name>
    <name type="common">Asian bonytongue</name>
    <name type="synonym">Osteoglossum formosum</name>
    <dbReference type="NCBI Taxonomy" id="113540"/>
    <lineage>
        <taxon>Eukaryota</taxon>
        <taxon>Metazoa</taxon>
        <taxon>Chordata</taxon>
        <taxon>Craniata</taxon>
        <taxon>Vertebrata</taxon>
        <taxon>Euteleostomi</taxon>
        <taxon>Actinopterygii</taxon>
        <taxon>Neopterygii</taxon>
        <taxon>Teleostei</taxon>
        <taxon>Osteoglossocephala</taxon>
        <taxon>Osteoglossomorpha</taxon>
        <taxon>Osteoglossiformes</taxon>
        <taxon>Osteoglossidae</taxon>
        <taxon>Scleropages</taxon>
    </lineage>
</organism>
<dbReference type="InterPro" id="IPR001791">
    <property type="entry name" value="Laminin_G"/>
</dbReference>
<name>A0A0N8K0F5_SCLFO</name>
<evidence type="ECO:0008006" key="8">
    <source>
        <dbReference type="Google" id="ProtNLM"/>
    </source>
</evidence>
<dbReference type="InterPro" id="IPR013320">
    <property type="entry name" value="ConA-like_dom_sf"/>
</dbReference>
<keyword evidence="1 3" id="KW-1015">Disulfide bond</keyword>
<dbReference type="Gene3D" id="2.10.25.10">
    <property type="entry name" value="Laminin"/>
    <property type="match status" value="1"/>
</dbReference>
<dbReference type="CDD" id="cd00110">
    <property type="entry name" value="LamG"/>
    <property type="match status" value="2"/>
</dbReference>
<dbReference type="EMBL" id="JARO02002748">
    <property type="protein sequence ID" value="KPP71993.1"/>
    <property type="molecule type" value="Genomic_DNA"/>
</dbReference>
<evidence type="ECO:0000313" key="6">
    <source>
        <dbReference type="EMBL" id="KPP71993.1"/>
    </source>
</evidence>
<feature type="disulfide bond" evidence="3">
    <location>
        <begin position="87"/>
        <end position="114"/>
    </location>
</feature>
<evidence type="ECO:0000256" key="3">
    <source>
        <dbReference type="PROSITE-ProRule" id="PRU00122"/>
    </source>
</evidence>
<dbReference type="PROSITE" id="PS50025">
    <property type="entry name" value="LAM_G_DOMAIN"/>
    <property type="match status" value="1"/>
</dbReference>
<keyword evidence="2" id="KW-0245">EGF-like domain</keyword>
<dbReference type="SMART" id="SM00282">
    <property type="entry name" value="LamG"/>
    <property type="match status" value="2"/>
</dbReference>
<dbReference type="AlphaFoldDB" id="A0A0N8K0F5"/>
<dbReference type="PROSITE" id="PS50026">
    <property type="entry name" value="EGF_3"/>
    <property type="match status" value="1"/>
</dbReference>
<dbReference type="CDD" id="cd00054">
    <property type="entry name" value="EGF_CA"/>
    <property type="match status" value="1"/>
</dbReference>
<feature type="domain" description="EGF-like" evidence="5">
    <location>
        <begin position="115"/>
        <end position="153"/>
    </location>
</feature>
<evidence type="ECO:0000259" key="5">
    <source>
        <dbReference type="PROSITE" id="PS50026"/>
    </source>
</evidence>
<dbReference type="Proteomes" id="UP000034805">
    <property type="component" value="Unassembled WGS sequence"/>
</dbReference>
<dbReference type="InterPro" id="IPR000742">
    <property type="entry name" value="EGF"/>
</dbReference>
<evidence type="ECO:0000256" key="1">
    <source>
        <dbReference type="ARBA" id="ARBA00023157"/>
    </source>
</evidence>
<dbReference type="InterPro" id="IPR050372">
    <property type="entry name" value="Neurexin-related_CASP"/>
</dbReference>
<reference evidence="6 7" key="1">
    <citation type="submission" date="2015-08" db="EMBL/GenBank/DDBJ databases">
        <title>The genome of the Asian arowana (Scleropages formosus).</title>
        <authorList>
            <person name="Tan M.H."/>
            <person name="Gan H.M."/>
            <person name="Croft L.J."/>
            <person name="Austin C.M."/>
        </authorList>
    </citation>
    <scope>NUCLEOTIDE SEQUENCE [LARGE SCALE GENOMIC DNA]</scope>
    <source>
        <strain evidence="6">Aro1</strain>
    </source>
</reference>
<accession>A0A0N8K0F5</accession>
<comment type="caution">
    <text evidence="2">Lacks conserved residue(s) required for the propagation of feature annotation.</text>
</comment>
<comment type="caution">
    <text evidence="6">The sequence shown here is derived from an EMBL/GenBank/DDBJ whole genome shotgun (WGS) entry which is preliminary data.</text>
</comment>
<dbReference type="PANTHER" id="PTHR15036:SF33">
    <property type="entry name" value="CONTACTIN-ASSOCIATED PROTEIN-LIKE 2"/>
    <property type="match status" value="1"/>
</dbReference>
<dbReference type="Gene3D" id="2.60.120.200">
    <property type="match status" value="2"/>
</dbReference>
<feature type="domain" description="Laminin G" evidence="4">
    <location>
        <begin position="1"/>
        <end position="114"/>
    </location>
</feature>
<sequence>MTTPTVVSFSFDVGNGPVELAVRSLAPLNDDQWHRVSAERNVKEAVLQLDQQYREVRPAPSQGHTRLELYSQLYVGAAGGQKGFLGCIRSLKMNGVTLDLEERAKVTPGVKPGCSGHCTSYGMYCRNGGKCIEKYNGYSCDCTSTAYDGTFCTKDVGGFFEAGTLVKYNFMPENTAAVASKDTKGLSRNVAPEGNLTREDLAFSFSTSSAPSILVYISSRTQDYMAVVLRHNGTLQIRYNLGGLQEPFTIDVDQRNLANGQPHTVNITRVDRNIQLQGVPGRLLAPGSSIQPLGTAVQSHQRHHHLPWDLIPALWAAGILWDRR</sequence>
<protein>
    <recommendedName>
        <fullName evidence="8">Contactin-associated protein-like 2</fullName>
    </recommendedName>
</protein>
<dbReference type="SUPFAM" id="SSF49899">
    <property type="entry name" value="Concanavalin A-like lectins/glucanases"/>
    <property type="match status" value="2"/>
</dbReference>
<evidence type="ECO:0000259" key="4">
    <source>
        <dbReference type="PROSITE" id="PS50025"/>
    </source>
</evidence>
<dbReference type="PANTHER" id="PTHR15036">
    <property type="entry name" value="PIKACHURIN-LIKE PROTEIN"/>
    <property type="match status" value="1"/>
</dbReference>
<gene>
    <name evidence="6" type="ORF">Z043_109046</name>
</gene>
<proteinExistence type="predicted"/>
<evidence type="ECO:0000313" key="7">
    <source>
        <dbReference type="Proteomes" id="UP000034805"/>
    </source>
</evidence>